<dbReference type="RefSeq" id="WP_354509662.1">
    <property type="nucleotide sequence ID" value="NZ_JBEPMO010000012.1"/>
</dbReference>
<evidence type="ECO:0000313" key="1">
    <source>
        <dbReference type="EMBL" id="MET3732438.1"/>
    </source>
</evidence>
<sequence length="260" mass="29958">MRSYIFFLVFLFVKFTWASDPFIKVHSVEIKPVERGLQLDFKVSSNTSMGPSMEIKFYLNGKISSNKMEKSAPEGENKSVYIFIPYTDLIVPPGKNTLTYKIFGRSFEIKQKEFFKGEIEFHQPQLFWVEFETKNADINVDGMDLKSNIGQNLPSNIGKGLGDAYFQIENSREILFKSPSVNNSGKIKNQKGKFQTYETEPLILKFFDLDVLTKEFIGKHELDLKKEPKQNVLISKSGRITHFEINYTLKPVTKSNFSSK</sequence>
<gene>
    <name evidence="1" type="ORF">ABID46_002027</name>
</gene>
<dbReference type="Proteomes" id="UP001549146">
    <property type="component" value="Unassembled WGS sequence"/>
</dbReference>
<reference evidence="1 2" key="1">
    <citation type="submission" date="2024-06" db="EMBL/GenBank/DDBJ databases">
        <title>Genomic Encyclopedia of Type Strains, Phase IV (KMG-IV): sequencing the most valuable type-strain genomes for metagenomic binning, comparative biology and taxonomic classification.</title>
        <authorList>
            <person name="Goeker M."/>
        </authorList>
    </citation>
    <scope>NUCLEOTIDE SEQUENCE [LARGE SCALE GENOMIC DNA]</scope>
    <source>
        <strain evidence="1 2">DSM 29388</strain>
    </source>
</reference>
<organism evidence="1 2">
    <name type="scientific">Moheibacter stercoris</name>
    <dbReference type="NCBI Taxonomy" id="1628251"/>
    <lineage>
        <taxon>Bacteria</taxon>
        <taxon>Pseudomonadati</taxon>
        <taxon>Bacteroidota</taxon>
        <taxon>Flavobacteriia</taxon>
        <taxon>Flavobacteriales</taxon>
        <taxon>Weeksellaceae</taxon>
        <taxon>Moheibacter</taxon>
    </lineage>
</organism>
<accession>A0ABV2LY34</accession>
<dbReference type="EMBL" id="JBEPMO010000012">
    <property type="protein sequence ID" value="MET3732438.1"/>
    <property type="molecule type" value="Genomic_DNA"/>
</dbReference>
<evidence type="ECO:0000313" key="2">
    <source>
        <dbReference type="Proteomes" id="UP001549146"/>
    </source>
</evidence>
<proteinExistence type="predicted"/>
<name>A0ABV2LY34_9FLAO</name>
<comment type="caution">
    <text evidence="1">The sequence shown here is derived from an EMBL/GenBank/DDBJ whole genome shotgun (WGS) entry which is preliminary data.</text>
</comment>
<keyword evidence="2" id="KW-1185">Reference proteome</keyword>
<evidence type="ECO:0008006" key="3">
    <source>
        <dbReference type="Google" id="ProtNLM"/>
    </source>
</evidence>
<protein>
    <recommendedName>
        <fullName evidence="3">Oxygen tolerance</fullName>
    </recommendedName>
</protein>